<gene>
    <name evidence="1" type="ORF">DB88DRAFT_511387</name>
</gene>
<comment type="caution">
    <text evidence="1">The sequence shown here is derived from an EMBL/GenBank/DDBJ whole genome shotgun (WGS) entry which is preliminary data.</text>
</comment>
<keyword evidence="2" id="KW-1185">Reference proteome</keyword>
<organism evidence="1 2">
    <name type="scientific">Papiliotrema laurentii</name>
    <name type="common">Cryptococcus laurentii</name>
    <dbReference type="NCBI Taxonomy" id="5418"/>
    <lineage>
        <taxon>Eukaryota</taxon>
        <taxon>Fungi</taxon>
        <taxon>Dikarya</taxon>
        <taxon>Basidiomycota</taxon>
        <taxon>Agaricomycotina</taxon>
        <taxon>Tremellomycetes</taxon>
        <taxon>Tremellales</taxon>
        <taxon>Rhynchogastremaceae</taxon>
        <taxon>Papiliotrema</taxon>
    </lineage>
</organism>
<dbReference type="Proteomes" id="UP001182556">
    <property type="component" value="Unassembled WGS sequence"/>
</dbReference>
<dbReference type="GO" id="GO:0005759">
    <property type="term" value="C:mitochondrial matrix"/>
    <property type="evidence" value="ECO:0007669"/>
    <property type="project" value="TreeGrafter"/>
</dbReference>
<evidence type="ECO:0000313" key="1">
    <source>
        <dbReference type="EMBL" id="KAK1923866.1"/>
    </source>
</evidence>
<dbReference type="InterPro" id="IPR039196">
    <property type="entry name" value="Fmc1"/>
</dbReference>
<dbReference type="AlphaFoldDB" id="A0AAD9CXF2"/>
<evidence type="ECO:0000313" key="2">
    <source>
        <dbReference type="Proteomes" id="UP001182556"/>
    </source>
</evidence>
<dbReference type="GO" id="GO:0033615">
    <property type="term" value="P:mitochondrial proton-transporting ATP synthase complex assembly"/>
    <property type="evidence" value="ECO:0007669"/>
    <property type="project" value="InterPro"/>
</dbReference>
<protein>
    <recommendedName>
        <fullName evidence="3">Complex 1 LYR protein</fullName>
    </recommendedName>
</protein>
<accession>A0AAD9CXF2</accession>
<sequence length="100" mass="11687">MSQPTTHLYRSILRELRLASRKSRITRNPTVHTHIREVVAAGPTDLNKTLLEIRDFLKSTRIHAELLKRYNPIADMTEEERIHATARRVGLDTPQEYKKD</sequence>
<name>A0AAD9CXF2_PAPLA</name>
<reference evidence="1" key="1">
    <citation type="submission" date="2023-02" db="EMBL/GenBank/DDBJ databases">
        <title>Identification and recombinant expression of a fungal hydrolase from Papiliotrema laurentii that hydrolyzes apple cutin and clears colloidal polyester polyurethane.</title>
        <authorList>
            <consortium name="DOE Joint Genome Institute"/>
            <person name="Roman V.A."/>
            <person name="Bojanowski C."/>
            <person name="Crable B.R."/>
            <person name="Wagner D.N."/>
            <person name="Hung C.S."/>
            <person name="Nadeau L.J."/>
            <person name="Schratz L."/>
            <person name="Haridas S."/>
            <person name="Pangilinan J."/>
            <person name="Lipzen A."/>
            <person name="Na H."/>
            <person name="Yan M."/>
            <person name="Ng V."/>
            <person name="Grigoriev I.V."/>
            <person name="Spatafora J.W."/>
            <person name="Barlow D."/>
            <person name="Biffinger J."/>
            <person name="Kelley-Loughnane N."/>
            <person name="Varaljay V.A."/>
            <person name="Crookes-Goodson W.J."/>
        </authorList>
    </citation>
    <scope>NUCLEOTIDE SEQUENCE</scope>
    <source>
        <strain evidence="1">5307AH</strain>
    </source>
</reference>
<dbReference type="PANTHER" id="PTHR28015:SF1">
    <property type="entry name" value="ATP SYNTHASE ASSEMBLY FACTOR FMC1, MITOCHONDRIAL"/>
    <property type="match status" value="1"/>
</dbReference>
<proteinExistence type="predicted"/>
<evidence type="ECO:0008006" key="3">
    <source>
        <dbReference type="Google" id="ProtNLM"/>
    </source>
</evidence>
<dbReference type="Pfam" id="PF13233">
    <property type="entry name" value="Complex1_LYR_2"/>
    <property type="match status" value="1"/>
</dbReference>
<dbReference type="PANTHER" id="PTHR28015">
    <property type="entry name" value="ATP SYNTHASE ASSEMBLY FACTOR FMC1, MITOCHONDRIAL"/>
    <property type="match status" value="1"/>
</dbReference>
<dbReference type="EMBL" id="JAODAN010000006">
    <property type="protein sequence ID" value="KAK1923866.1"/>
    <property type="molecule type" value="Genomic_DNA"/>
</dbReference>